<proteinExistence type="predicted"/>
<evidence type="ECO:0000313" key="4">
    <source>
        <dbReference type="Proteomes" id="UP000678243"/>
    </source>
</evidence>
<dbReference type="RefSeq" id="WP_211541442.1">
    <property type="nucleotide sequence ID" value="NZ_JAGTUK010000001.1"/>
</dbReference>
<feature type="region of interest" description="Disordered" evidence="1">
    <location>
        <begin position="1"/>
        <end position="83"/>
    </location>
</feature>
<evidence type="ECO:0000313" key="3">
    <source>
        <dbReference type="EMBL" id="MBS0023362.1"/>
    </source>
</evidence>
<feature type="region of interest" description="Disordered" evidence="1">
    <location>
        <begin position="99"/>
        <end position="166"/>
    </location>
</feature>
<evidence type="ECO:0000256" key="1">
    <source>
        <dbReference type="SAM" id="MobiDB-lite"/>
    </source>
</evidence>
<keyword evidence="4" id="KW-1185">Reference proteome</keyword>
<reference evidence="3 4" key="1">
    <citation type="submission" date="2021-04" db="EMBL/GenBank/DDBJ databases">
        <title>Whole genome analysis of root endophytic bacterium Microbacterium paraoxydans ku-mp colonizing RP-bio226 rice variety.</title>
        <authorList>
            <person name="Ulaganathan K."/>
            <person name="Latha B."/>
        </authorList>
    </citation>
    <scope>NUCLEOTIDE SEQUENCE [LARGE SCALE GENOMIC DNA]</scope>
    <source>
        <strain evidence="4">ku-mp</strain>
    </source>
</reference>
<dbReference type="Pfam" id="PF07179">
    <property type="entry name" value="SseB"/>
    <property type="match status" value="2"/>
</dbReference>
<dbReference type="InterPro" id="IPR009839">
    <property type="entry name" value="SseB_N"/>
</dbReference>
<sequence>MALFSRRKKSGDDAVSSPAAPASAPAEVESAPAVSSEAASSASTAPEATAPEATAPGATAPGATAPGVESPETASGEAAPEATPSVGISVQAFRGVGAEAGPEVAPPPAEADPTAPAAGAAPAADPAVSAAGPAAAAARPAGQPATPAERTLPLAPAMPPEQTESVPGMKDNVLLREALAQIEAGASNEQLLGVLRQALQSHLFIRVNGDAREQISEGKPLAVAVVRDGERQFMLAFSSAAAVRDSVQLEADPSATSAVAQPSTAVMQHVVAGEFAGLIIDNASAPHRVVFPTELLEKTLEQADVEMTVKSLIAGPREQDTPAKVGEALATTRMWVAVNDGSGTGQVGIAEAQTADGRRFLQLFSHPLEVIALGRGDRPLPFEPEQLAKVLTSHSEMAGVIVDSAGPSIVVERDALAPVLVRGVQLDD</sequence>
<gene>
    <name evidence="3" type="ORF">KE274_04500</name>
</gene>
<feature type="domain" description="SseB protein N-terminal" evidence="2">
    <location>
        <begin position="317"/>
        <end position="417"/>
    </location>
</feature>
<protein>
    <submittedName>
        <fullName evidence="3">SseB family protein</fullName>
    </submittedName>
</protein>
<feature type="compositionally biased region" description="Low complexity" evidence="1">
    <location>
        <begin position="14"/>
        <end position="67"/>
    </location>
</feature>
<name>A0ABS5IK66_9MICO</name>
<evidence type="ECO:0000259" key="2">
    <source>
        <dbReference type="Pfam" id="PF07179"/>
    </source>
</evidence>
<feature type="compositionally biased region" description="Low complexity" evidence="1">
    <location>
        <begin position="111"/>
        <end position="148"/>
    </location>
</feature>
<dbReference type="Proteomes" id="UP000678243">
    <property type="component" value="Unassembled WGS sequence"/>
</dbReference>
<organism evidence="3 4">
    <name type="scientific">Microbacterium paraoxydans</name>
    <dbReference type="NCBI Taxonomy" id="199592"/>
    <lineage>
        <taxon>Bacteria</taxon>
        <taxon>Bacillati</taxon>
        <taxon>Actinomycetota</taxon>
        <taxon>Actinomycetes</taxon>
        <taxon>Micrococcales</taxon>
        <taxon>Microbacteriaceae</taxon>
        <taxon>Microbacterium</taxon>
    </lineage>
</organism>
<feature type="domain" description="SseB protein N-terminal" evidence="2">
    <location>
        <begin position="175"/>
        <end position="296"/>
    </location>
</feature>
<dbReference type="EMBL" id="JAGTUK010000001">
    <property type="protein sequence ID" value="MBS0023362.1"/>
    <property type="molecule type" value="Genomic_DNA"/>
</dbReference>
<comment type="caution">
    <text evidence="3">The sequence shown here is derived from an EMBL/GenBank/DDBJ whole genome shotgun (WGS) entry which is preliminary data.</text>
</comment>
<accession>A0ABS5IK66</accession>